<keyword evidence="4" id="KW-1185">Reference proteome</keyword>
<dbReference type="InterPro" id="IPR036877">
    <property type="entry name" value="SUI1_dom_sf"/>
</dbReference>
<sequence>MSIQNLNTRDPFADAIKGNDDDIQDGLVHIRIQQRNGRKTLTTVQGLSAEYDLKKIVRSCKKEPLQWQTRHVVVVAMRGRYYQLFSKPSSGSGGRHQSKEKQQQQQHQQHYGSGTEHNTNANVGSGTGGNRKSRAHNNS</sequence>
<dbReference type="STRING" id="7234.B4HAS6"/>
<evidence type="ECO:0000256" key="1">
    <source>
        <dbReference type="SAM" id="MobiDB-lite"/>
    </source>
</evidence>
<dbReference type="eggNOG" id="KOG1770">
    <property type="taxonomic scope" value="Eukaryota"/>
</dbReference>
<feature type="region of interest" description="Disordered" evidence="1">
    <location>
        <begin position="1"/>
        <end position="20"/>
    </location>
</feature>
<accession>B4HAS6</accession>
<organism evidence="4">
    <name type="scientific">Drosophila persimilis</name>
    <name type="common">Fruit fly</name>
    <dbReference type="NCBI Taxonomy" id="7234"/>
    <lineage>
        <taxon>Eukaryota</taxon>
        <taxon>Metazoa</taxon>
        <taxon>Ecdysozoa</taxon>
        <taxon>Arthropoda</taxon>
        <taxon>Hexapoda</taxon>
        <taxon>Insecta</taxon>
        <taxon>Pterygota</taxon>
        <taxon>Neoptera</taxon>
        <taxon>Endopterygota</taxon>
        <taxon>Diptera</taxon>
        <taxon>Brachycera</taxon>
        <taxon>Muscomorpha</taxon>
        <taxon>Ephydroidea</taxon>
        <taxon>Drosophilidae</taxon>
        <taxon>Drosophila</taxon>
        <taxon>Sophophora</taxon>
    </lineage>
</organism>
<dbReference type="SUPFAM" id="SSF55159">
    <property type="entry name" value="eIF1-like"/>
    <property type="match status" value="1"/>
</dbReference>
<feature type="region of interest" description="Disordered" evidence="1">
    <location>
        <begin position="85"/>
        <end position="139"/>
    </location>
</feature>
<dbReference type="PROSITE" id="PS50296">
    <property type="entry name" value="SUI1"/>
    <property type="match status" value="1"/>
</dbReference>
<dbReference type="AlphaFoldDB" id="B4HAS6"/>
<feature type="domain" description="SUI1" evidence="2">
    <location>
        <begin position="28"/>
        <end position="63"/>
    </location>
</feature>
<dbReference type="Gene3D" id="3.30.780.10">
    <property type="entry name" value="SUI1-like domain"/>
    <property type="match status" value="1"/>
</dbReference>
<protein>
    <submittedName>
        <fullName evidence="3">GL21214</fullName>
    </submittedName>
</protein>
<dbReference type="EMBL" id="CH479244">
    <property type="protein sequence ID" value="EDW37708.1"/>
    <property type="molecule type" value="Genomic_DNA"/>
</dbReference>
<dbReference type="InterPro" id="IPR001950">
    <property type="entry name" value="SUI1"/>
</dbReference>
<reference evidence="3 4" key="1">
    <citation type="journal article" date="2007" name="Nature">
        <title>Evolution of genes and genomes on the Drosophila phylogeny.</title>
        <authorList>
            <consortium name="Drosophila 12 Genomes Consortium"/>
            <person name="Clark A.G."/>
            <person name="Eisen M.B."/>
            <person name="Smith D.R."/>
            <person name="Bergman C.M."/>
            <person name="Oliver B."/>
            <person name="Markow T.A."/>
            <person name="Kaufman T.C."/>
            <person name="Kellis M."/>
            <person name="Gelbart W."/>
            <person name="Iyer V.N."/>
            <person name="Pollard D.A."/>
            <person name="Sackton T.B."/>
            <person name="Larracuente A.M."/>
            <person name="Singh N.D."/>
            <person name="Abad J.P."/>
            <person name="Abt D.N."/>
            <person name="Adryan B."/>
            <person name="Aguade M."/>
            <person name="Akashi H."/>
            <person name="Anderson W.W."/>
            <person name="Aquadro C.F."/>
            <person name="Ardell D.H."/>
            <person name="Arguello R."/>
            <person name="Artieri C.G."/>
            <person name="Barbash D.A."/>
            <person name="Barker D."/>
            <person name="Barsanti P."/>
            <person name="Batterham P."/>
            <person name="Batzoglou S."/>
            <person name="Begun D."/>
            <person name="Bhutkar A."/>
            <person name="Blanco E."/>
            <person name="Bosak S.A."/>
            <person name="Bradley R.K."/>
            <person name="Brand A.D."/>
            <person name="Brent M.R."/>
            <person name="Brooks A.N."/>
            <person name="Brown R.H."/>
            <person name="Butlin R.K."/>
            <person name="Caggese C."/>
            <person name="Calvi B.R."/>
            <person name="Bernardo de Carvalho A."/>
            <person name="Caspi A."/>
            <person name="Castrezana S."/>
            <person name="Celniker S.E."/>
            <person name="Chang J.L."/>
            <person name="Chapple C."/>
            <person name="Chatterji S."/>
            <person name="Chinwalla A."/>
            <person name="Civetta A."/>
            <person name="Clifton S.W."/>
            <person name="Comeron J.M."/>
            <person name="Costello J.C."/>
            <person name="Coyne J.A."/>
            <person name="Daub J."/>
            <person name="David R.G."/>
            <person name="Delcher A.L."/>
            <person name="Delehaunty K."/>
            <person name="Do C.B."/>
            <person name="Ebling H."/>
            <person name="Edwards K."/>
            <person name="Eickbush T."/>
            <person name="Evans J.D."/>
            <person name="Filipski A."/>
            <person name="Findeiss S."/>
            <person name="Freyhult E."/>
            <person name="Fulton L."/>
            <person name="Fulton R."/>
            <person name="Garcia A.C."/>
            <person name="Gardiner A."/>
            <person name="Garfield D.A."/>
            <person name="Garvin B.E."/>
            <person name="Gibson G."/>
            <person name="Gilbert D."/>
            <person name="Gnerre S."/>
            <person name="Godfrey J."/>
            <person name="Good R."/>
            <person name="Gotea V."/>
            <person name="Gravely B."/>
            <person name="Greenberg A.J."/>
            <person name="Griffiths-Jones S."/>
            <person name="Gross S."/>
            <person name="Guigo R."/>
            <person name="Gustafson E.A."/>
            <person name="Haerty W."/>
            <person name="Hahn M.W."/>
            <person name="Halligan D.L."/>
            <person name="Halpern A.L."/>
            <person name="Halter G.M."/>
            <person name="Han M.V."/>
            <person name="Heger A."/>
            <person name="Hillier L."/>
            <person name="Hinrichs A.S."/>
            <person name="Holmes I."/>
            <person name="Hoskins R.A."/>
            <person name="Hubisz M.J."/>
            <person name="Hultmark D."/>
            <person name="Huntley M.A."/>
            <person name="Jaffe D.B."/>
            <person name="Jagadeeshan S."/>
            <person name="Jeck W.R."/>
            <person name="Johnson J."/>
            <person name="Jones C.D."/>
            <person name="Jordan W.C."/>
            <person name="Karpen G.H."/>
            <person name="Kataoka E."/>
            <person name="Keightley P.D."/>
            <person name="Kheradpour P."/>
            <person name="Kirkness E.F."/>
            <person name="Koerich L.B."/>
            <person name="Kristiansen K."/>
            <person name="Kudrna D."/>
            <person name="Kulathinal R.J."/>
            <person name="Kumar S."/>
            <person name="Kwok R."/>
            <person name="Lander E."/>
            <person name="Langley C.H."/>
            <person name="Lapoint R."/>
            <person name="Lazzaro B.P."/>
            <person name="Lee S.J."/>
            <person name="Levesque L."/>
            <person name="Li R."/>
            <person name="Lin C.F."/>
            <person name="Lin M.F."/>
            <person name="Lindblad-Toh K."/>
            <person name="Llopart A."/>
            <person name="Long M."/>
            <person name="Low L."/>
            <person name="Lozovsky E."/>
            <person name="Lu J."/>
            <person name="Luo M."/>
            <person name="Machado C.A."/>
            <person name="Makalowski W."/>
            <person name="Marzo M."/>
            <person name="Matsuda M."/>
            <person name="Matzkin L."/>
            <person name="McAllister B."/>
            <person name="McBride C.S."/>
            <person name="McKernan B."/>
            <person name="McKernan K."/>
            <person name="Mendez-Lago M."/>
            <person name="Minx P."/>
            <person name="Mollenhauer M.U."/>
            <person name="Montooth K."/>
            <person name="Mount S.M."/>
            <person name="Mu X."/>
            <person name="Myers E."/>
            <person name="Negre B."/>
            <person name="Newfeld S."/>
            <person name="Nielsen R."/>
            <person name="Noor M.A."/>
            <person name="O'Grady P."/>
            <person name="Pachter L."/>
            <person name="Papaceit M."/>
            <person name="Parisi M.J."/>
            <person name="Parisi M."/>
            <person name="Parts L."/>
            <person name="Pedersen J.S."/>
            <person name="Pesole G."/>
            <person name="Phillippy A.M."/>
            <person name="Ponting C.P."/>
            <person name="Pop M."/>
            <person name="Porcelli D."/>
            <person name="Powell J.R."/>
            <person name="Prohaska S."/>
            <person name="Pruitt K."/>
            <person name="Puig M."/>
            <person name="Quesneville H."/>
            <person name="Ram K.R."/>
            <person name="Rand D."/>
            <person name="Rasmussen M.D."/>
            <person name="Reed L.K."/>
            <person name="Reenan R."/>
            <person name="Reily A."/>
            <person name="Remington K.A."/>
            <person name="Rieger T.T."/>
            <person name="Ritchie M.G."/>
            <person name="Robin C."/>
            <person name="Rogers Y.H."/>
            <person name="Rohde C."/>
            <person name="Rozas J."/>
            <person name="Rubenfield M.J."/>
            <person name="Ruiz A."/>
            <person name="Russo S."/>
            <person name="Salzberg S.L."/>
            <person name="Sanchez-Gracia A."/>
            <person name="Saranga D.J."/>
            <person name="Sato H."/>
            <person name="Schaeffer S.W."/>
            <person name="Schatz M.C."/>
            <person name="Schlenke T."/>
            <person name="Schwartz R."/>
            <person name="Segarra C."/>
            <person name="Singh R.S."/>
            <person name="Sirot L."/>
            <person name="Sirota M."/>
            <person name="Sisneros N.B."/>
            <person name="Smith C.D."/>
            <person name="Smith T.F."/>
            <person name="Spieth J."/>
            <person name="Stage D.E."/>
            <person name="Stark A."/>
            <person name="Stephan W."/>
            <person name="Strausberg R.L."/>
            <person name="Strempel S."/>
            <person name="Sturgill D."/>
            <person name="Sutton G."/>
            <person name="Sutton G.G."/>
            <person name="Tao W."/>
            <person name="Teichmann S."/>
            <person name="Tobari Y.N."/>
            <person name="Tomimura Y."/>
            <person name="Tsolas J.M."/>
            <person name="Valente V.L."/>
            <person name="Venter E."/>
            <person name="Venter J.C."/>
            <person name="Vicario S."/>
            <person name="Vieira F.G."/>
            <person name="Vilella A.J."/>
            <person name="Villasante A."/>
            <person name="Walenz B."/>
            <person name="Wang J."/>
            <person name="Wasserman M."/>
            <person name="Watts T."/>
            <person name="Wilson D."/>
            <person name="Wilson R.K."/>
            <person name="Wing R.A."/>
            <person name="Wolfner M.F."/>
            <person name="Wong A."/>
            <person name="Wong G.K."/>
            <person name="Wu C.I."/>
            <person name="Wu G."/>
            <person name="Yamamoto D."/>
            <person name="Yang H.P."/>
            <person name="Yang S.P."/>
            <person name="Yorke J.A."/>
            <person name="Yoshida K."/>
            <person name="Zdobnov E."/>
            <person name="Zhang P."/>
            <person name="Zhang Y."/>
            <person name="Zimin A.V."/>
            <person name="Baldwin J."/>
            <person name="Abdouelleil A."/>
            <person name="Abdulkadir J."/>
            <person name="Abebe A."/>
            <person name="Abera B."/>
            <person name="Abreu J."/>
            <person name="Acer S.C."/>
            <person name="Aftuck L."/>
            <person name="Alexander A."/>
            <person name="An P."/>
            <person name="Anderson E."/>
            <person name="Anderson S."/>
            <person name="Arachi H."/>
            <person name="Azer M."/>
            <person name="Bachantsang P."/>
            <person name="Barry A."/>
            <person name="Bayul T."/>
            <person name="Berlin A."/>
            <person name="Bessette D."/>
            <person name="Bloom T."/>
            <person name="Blye J."/>
            <person name="Boguslavskiy L."/>
            <person name="Bonnet C."/>
            <person name="Boukhgalter B."/>
            <person name="Bourzgui I."/>
            <person name="Brown A."/>
            <person name="Cahill P."/>
            <person name="Channer S."/>
            <person name="Cheshatsang Y."/>
            <person name="Chuda L."/>
            <person name="Citroen M."/>
            <person name="Collymore A."/>
            <person name="Cooke P."/>
            <person name="Costello M."/>
            <person name="D'Aco K."/>
            <person name="Daza R."/>
            <person name="De Haan G."/>
            <person name="DeGray S."/>
            <person name="DeMaso C."/>
            <person name="Dhargay N."/>
            <person name="Dooley K."/>
            <person name="Dooley E."/>
            <person name="Doricent M."/>
            <person name="Dorje P."/>
            <person name="Dorjee K."/>
            <person name="Dupes A."/>
            <person name="Elong R."/>
            <person name="Falk J."/>
            <person name="Farina A."/>
            <person name="Faro S."/>
            <person name="Ferguson D."/>
            <person name="Fisher S."/>
            <person name="Foley C.D."/>
            <person name="Franke A."/>
            <person name="Friedrich D."/>
            <person name="Gadbois L."/>
            <person name="Gearin G."/>
            <person name="Gearin C.R."/>
            <person name="Giannoukos G."/>
            <person name="Goode T."/>
            <person name="Graham J."/>
            <person name="Grandbois E."/>
            <person name="Grewal S."/>
            <person name="Gyaltsen K."/>
            <person name="Hafez N."/>
            <person name="Hagos B."/>
            <person name="Hall J."/>
            <person name="Henson C."/>
            <person name="Hollinger A."/>
            <person name="Honan T."/>
            <person name="Huard M.D."/>
            <person name="Hughes L."/>
            <person name="Hurhula B."/>
            <person name="Husby M.E."/>
            <person name="Kamat A."/>
            <person name="Kanga B."/>
            <person name="Kashin S."/>
            <person name="Khazanovich D."/>
            <person name="Kisner P."/>
            <person name="Lance K."/>
            <person name="Lara M."/>
            <person name="Lee W."/>
            <person name="Lennon N."/>
            <person name="Letendre F."/>
            <person name="LeVine R."/>
            <person name="Lipovsky A."/>
            <person name="Liu X."/>
            <person name="Liu J."/>
            <person name="Liu S."/>
            <person name="Lokyitsang T."/>
            <person name="Lokyitsang Y."/>
            <person name="Lubonja R."/>
            <person name="Lui A."/>
            <person name="MacDonald P."/>
            <person name="Magnisalis V."/>
            <person name="Maru K."/>
            <person name="Matthews C."/>
            <person name="McCusker W."/>
            <person name="McDonough S."/>
            <person name="Mehta T."/>
            <person name="Meldrim J."/>
            <person name="Meneus L."/>
            <person name="Mihai O."/>
            <person name="Mihalev A."/>
            <person name="Mihova T."/>
            <person name="Mittelman R."/>
            <person name="Mlenga V."/>
            <person name="Montmayeur A."/>
            <person name="Mulrain L."/>
            <person name="Navidi A."/>
            <person name="Naylor J."/>
            <person name="Negash T."/>
            <person name="Nguyen T."/>
            <person name="Nguyen N."/>
            <person name="Nicol R."/>
            <person name="Norbu C."/>
            <person name="Norbu N."/>
            <person name="Novod N."/>
            <person name="O'Neill B."/>
            <person name="Osman S."/>
            <person name="Markiewicz E."/>
            <person name="Oyono O.L."/>
            <person name="Patti C."/>
            <person name="Phunkhang P."/>
            <person name="Pierre F."/>
            <person name="Priest M."/>
            <person name="Raghuraman S."/>
            <person name="Rege F."/>
            <person name="Reyes R."/>
            <person name="Rise C."/>
            <person name="Rogov P."/>
            <person name="Ross K."/>
            <person name="Ryan E."/>
            <person name="Settipalli S."/>
            <person name="Shea T."/>
            <person name="Sherpa N."/>
            <person name="Shi L."/>
            <person name="Shih D."/>
            <person name="Sparrow T."/>
            <person name="Spaulding J."/>
            <person name="Stalker J."/>
            <person name="Stange-Thomann N."/>
            <person name="Stavropoulos S."/>
            <person name="Stone C."/>
            <person name="Strader C."/>
            <person name="Tesfaye S."/>
            <person name="Thomson T."/>
            <person name="Thoulutsang Y."/>
            <person name="Thoulutsang D."/>
            <person name="Topham K."/>
            <person name="Topping I."/>
            <person name="Tsamla T."/>
            <person name="Vassiliev H."/>
            <person name="Vo A."/>
            <person name="Wangchuk T."/>
            <person name="Wangdi T."/>
            <person name="Weiand M."/>
            <person name="Wilkinson J."/>
            <person name="Wilson A."/>
            <person name="Yadav S."/>
            <person name="Young G."/>
            <person name="Yu Q."/>
            <person name="Zembek L."/>
            <person name="Zhong D."/>
            <person name="Zimmer A."/>
            <person name="Zwirko Z."/>
            <person name="Jaffe D.B."/>
            <person name="Alvarez P."/>
            <person name="Brockman W."/>
            <person name="Butler J."/>
            <person name="Chin C."/>
            <person name="Gnerre S."/>
            <person name="Grabherr M."/>
            <person name="Kleber M."/>
            <person name="Mauceli E."/>
            <person name="MacCallum I."/>
        </authorList>
    </citation>
    <scope>NUCLEOTIDE SEQUENCE [LARGE SCALE GENOMIC DNA]</scope>
    <source>
        <strain evidence="4">MSH-3 / Tucson 14011-0111.49</strain>
    </source>
</reference>
<evidence type="ECO:0000313" key="3">
    <source>
        <dbReference type="EMBL" id="EDW37708.1"/>
    </source>
</evidence>
<gene>
    <name evidence="3" type="primary">Dper\GL21214</name>
    <name evidence="3" type="ORF">Dper_GL21214</name>
</gene>
<dbReference type="GO" id="GO:0071456">
    <property type="term" value="P:cellular response to hypoxia"/>
    <property type="evidence" value="ECO:0007669"/>
    <property type="project" value="EnsemblMetazoa"/>
</dbReference>
<dbReference type="Proteomes" id="UP000008744">
    <property type="component" value="Unassembled WGS sequence"/>
</dbReference>
<evidence type="ECO:0000313" key="4">
    <source>
        <dbReference type="Proteomes" id="UP000008744"/>
    </source>
</evidence>
<dbReference type="Pfam" id="PF01253">
    <property type="entry name" value="SUI1"/>
    <property type="match status" value="1"/>
</dbReference>
<feature type="compositionally biased region" description="Polar residues" evidence="1">
    <location>
        <begin position="111"/>
        <end position="124"/>
    </location>
</feature>
<dbReference type="PANTHER" id="PTHR10388">
    <property type="entry name" value="EUKARYOTIC TRANSLATION INITIATION FACTOR SUI1"/>
    <property type="match status" value="1"/>
</dbReference>
<proteinExistence type="predicted"/>
<dbReference type="GO" id="GO:0003743">
    <property type="term" value="F:translation initiation factor activity"/>
    <property type="evidence" value="ECO:0007669"/>
    <property type="project" value="InterPro"/>
</dbReference>
<dbReference type="HOGENOM" id="CLU_1847225_0_0_1"/>
<name>B4HAS6_DROPE</name>
<evidence type="ECO:0000259" key="2">
    <source>
        <dbReference type="PROSITE" id="PS50296"/>
    </source>
</evidence>
<dbReference type="OrthoDB" id="10248435at2759"/>